<proteinExistence type="predicted"/>
<name>A0A5J9WD29_9POAL</name>
<dbReference type="AlphaFoldDB" id="A0A5J9WD29"/>
<gene>
    <name evidence="2" type="ORF">EJB05_05383</name>
</gene>
<evidence type="ECO:0000256" key="1">
    <source>
        <dbReference type="SAM" id="MobiDB-lite"/>
    </source>
</evidence>
<dbReference type="EMBL" id="RWGY01000004">
    <property type="protein sequence ID" value="TVU45876.1"/>
    <property type="molecule type" value="Genomic_DNA"/>
</dbReference>
<dbReference type="Proteomes" id="UP000324897">
    <property type="component" value="Chromosome 5"/>
</dbReference>
<feature type="non-terminal residue" evidence="2">
    <location>
        <position position="1"/>
    </location>
</feature>
<evidence type="ECO:0000313" key="3">
    <source>
        <dbReference type="Proteomes" id="UP000324897"/>
    </source>
</evidence>
<sequence>MAPAEDKENGRRASSSPPSAPLPAALCPAGPALASPDCQTLEAANPSSPRVEPRVAALEVAPDVGIVAQGEEYWSELDGQNQLPAIENEVGVQSLVDWDALQIVETVDDEGRLEEKKRK</sequence>
<feature type="compositionally biased region" description="Low complexity" evidence="1">
    <location>
        <begin position="13"/>
        <end position="28"/>
    </location>
</feature>
<keyword evidence="3" id="KW-1185">Reference proteome</keyword>
<evidence type="ECO:0000313" key="2">
    <source>
        <dbReference type="EMBL" id="TVU45876.1"/>
    </source>
</evidence>
<organism evidence="2 3">
    <name type="scientific">Eragrostis curvula</name>
    <name type="common">weeping love grass</name>
    <dbReference type="NCBI Taxonomy" id="38414"/>
    <lineage>
        <taxon>Eukaryota</taxon>
        <taxon>Viridiplantae</taxon>
        <taxon>Streptophyta</taxon>
        <taxon>Embryophyta</taxon>
        <taxon>Tracheophyta</taxon>
        <taxon>Spermatophyta</taxon>
        <taxon>Magnoliopsida</taxon>
        <taxon>Liliopsida</taxon>
        <taxon>Poales</taxon>
        <taxon>Poaceae</taxon>
        <taxon>PACMAD clade</taxon>
        <taxon>Chloridoideae</taxon>
        <taxon>Eragrostideae</taxon>
        <taxon>Eragrostidinae</taxon>
        <taxon>Eragrostis</taxon>
    </lineage>
</organism>
<reference evidence="2 3" key="1">
    <citation type="journal article" date="2019" name="Sci. Rep.">
        <title>A high-quality genome of Eragrostis curvula grass provides insights into Poaceae evolution and supports new strategies to enhance forage quality.</title>
        <authorList>
            <person name="Carballo J."/>
            <person name="Santos B.A.C.M."/>
            <person name="Zappacosta D."/>
            <person name="Garbus I."/>
            <person name="Selva J.P."/>
            <person name="Gallo C.A."/>
            <person name="Diaz A."/>
            <person name="Albertini E."/>
            <person name="Caccamo M."/>
            <person name="Echenique V."/>
        </authorList>
    </citation>
    <scope>NUCLEOTIDE SEQUENCE [LARGE SCALE GENOMIC DNA]</scope>
    <source>
        <strain evidence="3">cv. Victoria</strain>
        <tissue evidence="2">Leaf</tissue>
    </source>
</reference>
<comment type="caution">
    <text evidence="2">The sequence shown here is derived from an EMBL/GenBank/DDBJ whole genome shotgun (WGS) entry which is preliminary data.</text>
</comment>
<dbReference type="Gramene" id="TVU45876">
    <property type="protein sequence ID" value="TVU45876"/>
    <property type="gene ID" value="EJB05_05383"/>
</dbReference>
<feature type="compositionally biased region" description="Basic and acidic residues" evidence="1">
    <location>
        <begin position="1"/>
        <end position="11"/>
    </location>
</feature>
<feature type="region of interest" description="Disordered" evidence="1">
    <location>
        <begin position="1"/>
        <end position="28"/>
    </location>
</feature>
<protein>
    <submittedName>
        <fullName evidence="2">Uncharacterized protein</fullName>
    </submittedName>
</protein>
<accession>A0A5J9WD29</accession>